<dbReference type="InParanoid" id="W2SEK7"/>
<feature type="transmembrane region" description="Helical" evidence="1">
    <location>
        <begin position="16"/>
        <end position="37"/>
    </location>
</feature>
<evidence type="ECO:0000313" key="2">
    <source>
        <dbReference type="EMBL" id="ETN47060.1"/>
    </source>
</evidence>
<organism evidence="2 3">
    <name type="scientific">Cyphellophora europaea (strain CBS 101466)</name>
    <name type="common">Phialophora europaea</name>
    <dbReference type="NCBI Taxonomy" id="1220924"/>
    <lineage>
        <taxon>Eukaryota</taxon>
        <taxon>Fungi</taxon>
        <taxon>Dikarya</taxon>
        <taxon>Ascomycota</taxon>
        <taxon>Pezizomycotina</taxon>
        <taxon>Eurotiomycetes</taxon>
        <taxon>Chaetothyriomycetidae</taxon>
        <taxon>Chaetothyriales</taxon>
        <taxon>Cyphellophoraceae</taxon>
        <taxon>Cyphellophora</taxon>
    </lineage>
</organism>
<dbReference type="RefSeq" id="XP_008711772.1">
    <property type="nucleotide sequence ID" value="XM_008713550.1"/>
</dbReference>
<keyword evidence="1" id="KW-1133">Transmembrane helix</keyword>
<name>W2SEK7_CYPE1</name>
<keyword evidence="3" id="KW-1185">Reference proteome</keyword>
<sequence>MSSINSSLSLSSLRPALPIFTGLLGVVALGGGAYNFVSPLEGAKGFGLLAPAKDAAHADAFQEAYIRVHGIRNIGTGLSTLTLVLMWQFSDLCRTSPIAALAVKRCMGISLVLGTTVGLGDAWILKQYAESPGVGQEAVALARGKSTAHAVTALVIASVGLGWLMV</sequence>
<evidence type="ECO:0000313" key="3">
    <source>
        <dbReference type="Proteomes" id="UP000030752"/>
    </source>
</evidence>
<dbReference type="GeneID" id="19968589"/>
<keyword evidence="1" id="KW-0812">Transmembrane</keyword>
<evidence type="ECO:0000256" key="1">
    <source>
        <dbReference type="SAM" id="Phobius"/>
    </source>
</evidence>
<proteinExistence type="predicted"/>
<dbReference type="Proteomes" id="UP000030752">
    <property type="component" value="Unassembled WGS sequence"/>
</dbReference>
<dbReference type="HOGENOM" id="CLU_132746_0_0_1"/>
<dbReference type="InterPro" id="IPR025363">
    <property type="entry name" value="DUF4267"/>
</dbReference>
<reference evidence="2 3" key="1">
    <citation type="submission" date="2013-03" db="EMBL/GenBank/DDBJ databases">
        <title>The Genome Sequence of Phialophora europaea CBS 101466.</title>
        <authorList>
            <consortium name="The Broad Institute Genomics Platform"/>
            <person name="Cuomo C."/>
            <person name="de Hoog S."/>
            <person name="Gorbushina A."/>
            <person name="Walker B."/>
            <person name="Young S.K."/>
            <person name="Zeng Q."/>
            <person name="Gargeya S."/>
            <person name="Fitzgerald M."/>
            <person name="Haas B."/>
            <person name="Abouelleil A."/>
            <person name="Allen A.W."/>
            <person name="Alvarado L."/>
            <person name="Arachchi H.M."/>
            <person name="Berlin A.M."/>
            <person name="Chapman S.B."/>
            <person name="Gainer-Dewar J."/>
            <person name="Goldberg J."/>
            <person name="Griggs A."/>
            <person name="Gujja S."/>
            <person name="Hansen M."/>
            <person name="Howarth C."/>
            <person name="Imamovic A."/>
            <person name="Ireland A."/>
            <person name="Larimer J."/>
            <person name="McCowan C."/>
            <person name="Murphy C."/>
            <person name="Pearson M."/>
            <person name="Poon T.W."/>
            <person name="Priest M."/>
            <person name="Roberts A."/>
            <person name="Saif S."/>
            <person name="Shea T."/>
            <person name="Sisk P."/>
            <person name="Sykes S."/>
            <person name="Wortman J."/>
            <person name="Nusbaum C."/>
            <person name="Birren B."/>
        </authorList>
    </citation>
    <scope>NUCLEOTIDE SEQUENCE [LARGE SCALE GENOMIC DNA]</scope>
    <source>
        <strain evidence="2 3">CBS 101466</strain>
    </source>
</reference>
<accession>W2SEK7</accession>
<keyword evidence="1" id="KW-0472">Membrane</keyword>
<dbReference type="OrthoDB" id="5316097at2759"/>
<dbReference type="EMBL" id="KB822711">
    <property type="protein sequence ID" value="ETN47060.1"/>
    <property type="molecule type" value="Genomic_DNA"/>
</dbReference>
<protein>
    <submittedName>
        <fullName evidence="2">Uncharacterized protein</fullName>
    </submittedName>
</protein>
<gene>
    <name evidence="2" type="ORF">HMPREF1541_01250</name>
</gene>
<dbReference type="AlphaFoldDB" id="W2SEK7"/>
<dbReference type="VEuPathDB" id="FungiDB:HMPREF1541_01250"/>
<dbReference type="eggNOG" id="ENOG502T58F">
    <property type="taxonomic scope" value="Eukaryota"/>
</dbReference>
<dbReference type="Pfam" id="PF14087">
    <property type="entry name" value="DUF4267"/>
    <property type="match status" value="1"/>
</dbReference>